<keyword evidence="2" id="KW-1185">Reference proteome</keyword>
<organism evidence="1 2">
    <name type="scientific">Haematococcus lacustris</name>
    <name type="common">Green alga</name>
    <name type="synonym">Haematococcus pluvialis</name>
    <dbReference type="NCBI Taxonomy" id="44745"/>
    <lineage>
        <taxon>Eukaryota</taxon>
        <taxon>Viridiplantae</taxon>
        <taxon>Chlorophyta</taxon>
        <taxon>core chlorophytes</taxon>
        <taxon>Chlorophyceae</taxon>
        <taxon>CS clade</taxon>
        <taxon>Chlamydomonadales</taxon>
        <taxon>Haematococcaceae</taxon>
        <taxon>Haematococcus</taxon>
    </lineage>
</organism>
<protein>
    <submittedName>
        <fullName evidence="1">Uncharacterized protein</fullName>
    </submittedName>
</protein>
<comment type="caution">
    <text evidence="1">The sequence shown here is derived from an EMBL/GenBank/DDBJ whole genome shotgun (WGS) entry which is preliminary data.</text>
</comment>
<gene>
    <name evidence="1" type="ORF">HaLaN_06234</name>
</gene>
<dbReference type="Proteomes" id="UP000485058">
    <property type="component" value="Unassembled WGS sequence"/>
</dbReference>
<evidence type="ECO:0000313" key="1">
    <source>
        <dbReference type="EMBL" id="GFH10842.1"/>
    </source>
</evidence>
<sequence length="132" mass="14805">MTTAPLACVTQAIKAAHAQRHPVTGQVVRQWEWELTKGQLKHDSGLTKAKQDTARWSADIQPLLQQLAAATPAGTTLDGLHAHILALKATWDPLWEEYLKPRWSRQRLALHHAQERIIEGFCKKVIPGAPPW</sequence>
<proteinExistence type="predicted"/>
<dbReference type="AlphaFoldDB" id="A0A699Z5W3"/>
<reference evidence="1 2" key="1">
    <citation type="submission" date="2020-02" db="EMBL/GenBank/DDBJ databases">
        <title>Draft genome sequence of Haematococcus lacustris strain NIES-144.</title>
        <authorList>
            <person name="Morimoto D."/>
            <person name="Nakagawa S."/>
            <person name="Yoshida T."/>
            <person name="Sawayama S."/>
        </authorList>
    </citation>
    <scope>NUCLEOTIDE SEQUENCE [LARGE SCALE GENOMIC DNA]</scope>
    <source>
        <strain evidence="1 2">NIES-144</strain>
    </source>
</reference>
<dbReference type="EMBL" id="BLLF01000352">
    <property type="protein sequence ID" value="GFH10842.1"/>
    <property type="molecule type" value="Genomic_DNA"/>
</dbReference>
<accession>A0A699Z5W3</accession>
<name>A0A699Z5W3_HAELA</name>
<evidence type="ECO:0000313" key="2">
    <source>
        <dbReference type="Proteomes" id="UP000485058"/>
    </source>
</evidence>